<dbReference type="EMBL" id="AP009241">
    <property type="protein sequence ID" value="BAG80230.1"/>
    <property type="molecule type" value="Genomic_DNA"/>
</dbReference>
<geneLocation type="plasmid" evidence="1 2">
    <name>pSE11-1</name>
</geneLocation>
<organism evidence="1 2">
    <name type="scientific">Escherichia coli (strain SE11)</name>
    <dbReference type="NCBI Taxonomy" id="409438"/>
    <lineage>
        <taxon>Bacteria</taxon>
        <taxon>Pseudomonadati</taxon>
        <taxon>Pseudomonadota</taxon>
        <taxon>Gammaproteobacteria</taxon>
        <taxon>Enterobacterales</taxon>
        <taxon>Enterobacteriaceae</taxon>
        <taxon>Escherichia</taxon>
    </lineage>
</organism>
<evidence type="ECO:0000313" key="2">
    <source>
        <dbReference type="Proteomes" id="UP000008199"/>
    </source>
</evidence>
<accession>A0A979GJY4</accession>
<dbReference type="KEGG" id="ecy:ECSE_P1-0027"/>
<reference evidence="1 2" key="1">
    <citation type="journal article" date="2008" name="DNA Res.">
        <title>Complete genome sequence and comparative analysis of the wild-type commensal Escherichia coli strain SE11 isolated from a healthy adult.</title>
        <authorList>
            <person name="Oshima K."/>
            <person name="Toh H."/>
            <person name="Ogura Y."/>
            <person name="Sasamoto H."/>
            <person name="Morita H."/>
            <person name="Park S.-H."/>
            <person name="Ooka T."/>
            <person name="Iyoda S."/>
            <person name="Taylor T.D."/>
            <person name="Hayashi T."/>
            <person name="Itoh K."/>
            <person name="Hattori M."/>
        </authorList>
    </citation>
    <scope>NUCLEOTIDE SEQUENCE [LARGE SCALE GENOMIC DNA]</scope>
    <source>
        <strain evidence="1 2">SE11</strain>
    </source>
</reference>
<proteinExistence type="predicted"/>
<dbReference type="Proteomes" id="UP000008199">
    <property type="component" value="Plasmid pSE11-1"/>
</dbReference>
<protein>
    <submittedName>
        <fullName evidence="1">Uncharacterized protein</fullName>
    </submittedName>
</protein>
<evidence type="ECO:0000313" key="1">
    <source>
        <dbReference type="EMBL" id="BAG80230.1"/>
    </source>
</evidence>
<dbReference type="AlphaFoldDB" id="A0A979GJY4"/>
<gene>
    <name evidence="1" type="ordered locus">ECSE_P1-0027</name>
</gene>
<name>A0A979GJY4_ECOSE</name>
<keyword evidence="1" id="KW-0614">Plasmid</keyword>
<sequence length="536" mass="60261">MTSEQKMTSIIVTSLLKTGPCLSSVLVEEMLKTSGVNRDTARKQISRAASAGQIHCVDKLFPKRERFIYLKQEYGTGRFWSSLNAALLDTGSAYGLALSCLRARGGILPVRNFSAACGSPVAMKNRLSWKSVLDGLLQYKMVRVVTLPGLGECVALTEKNDNGYLRALHPLKARLLTESVLMKSLSQWVRNNGIISYDTLRTREELNSDQTPCVANFDFDVTAASYLNPLLQFSRSGEIRPGFFVCDMLLGCKLSLVHLQPFITKCRSINSLRNSPRCLFMFIADEYSEEAFLEMKRAGIIPATPENLFGKDFADALFQLRDLVGSITLSLKDNIAAIDDIMSKLANIAGATNQLQGDLFEYIVAETVRIDSKDVEVGKICKSLKGETAECDVLSLNGHAKITFIECKGYKPYSTVRHEDVKKWIGKQVPVFFSYAKREYPNAEINVQLWTTGKLCDDSRESLRKFQENNLTNQRYNITVMEPHEVCARIKATRNDALIRVFDKHFLSYPEKIVRRKHVPDPVRLAGHDEAIEFDF</sequence>